<proteinExistence type="predicted"/>
<gene>
    <name evidence="1" type="ORF">CYMTET_22480</name>
</gene>
<name>A0AAE0FZT4_9CHLO</name>
<dbReference type="AlphaFoldDB" id="A0AAE0FZT4"/>
<comment type="caution">
    <text evidence="1">The sequence shown here is derived from an EMBL/GenBank/DDBJ whole genome shotgun (WGS) entry which is preliminary data.</text>
</comment>
<feature type="non-terminal residue" evidence="1">
    <location>
        <position position="1"/>
    </location>
</feature>
<dbReference type="EMBL" id="LGRX02011337">
    <property type="protein sequence ID" value="KAK3269051.1"/>
    <property type="molecule type" value="Genomic_DNA"/>
</dbReference>
<organism evidence="1 2">
    <name type="scientific">Cymbomonas tetramitiformis</name>
    <dbReference type="NCBI Taxonomy" id="36881"/>
    <lineage>
        <taxon>Eukaryota</taxon>
        <taxon>Viridiplantae</taxon>
        <taxon>Chlorophyta</taxon>
        <taxon>Pyramimonadophyceae</taxon>
        <taxon>Pyramimonadales</taxon>
        <taxon>Pyramimonadaceae</taxon>
        <taxon>Cymbomonas</taxon>
    </lineage>
</organism>
<accession>A0AAE0FZT4</accession>
<dbReference type="Proteomes" id="UP001190700">
    <property type="component" value="Unassembled WGS sequence"/>
</dbReference>
<sequence length="72" mass="8591">HWLTLRTLPMETTDSITAERARNRVARDLLLCMNTSVTQREDTLQELIRWQKETLQRKEEEIAALRQLLLSR</sequence>
<keyword evidence="2" id="KW-1185">Reference proteome</keyword>
<protein>
    <submittedName>
        <fullName evidence="1">Uncharacterized protein</fullName>
    </submittedName>
</protein>
<evidence type="ECO:0000313" key="2">
    <source>
        <dbReference type="Proteomes" id="UP001190700"/>
    </source>
</evidence>
<reference evidence="1 2" key="1">
    <citation type="journal article" date="2015" name="Genome Biol. Evol.">
        <title>Comparative Genomics of a Bacterivorous Green Alga Reveals Evolutionary Causalities and Consequences of Phago-Mixotrophic Mode of Nutrition.</title>
        <authorList>
            <person name="Burns J.A."/>
            <person name="Paasch A."/>
            <person name="Narechania A."/>
            <person name="Kim E."/>
        </authorList>
    </citation>
    <scope>NUCLEOTIDE SEQUENCE [LARGE SCALE GENOMIC DNA]</scope>
    <source>
        <strain evidence="1 2">PLY_AMNH</strain>
    </source>
</reference>
<evidence type="ECO:0000313" key="1">
    <source>
        <dbReference type="EMBL" id="KAK3269051.1"/>
    </source>
</evidence>